<dbReference type="Proteomes" id="UP000198716">
    <property type="component" value="Unassembled WGS sequence"/>
</dbReference>
<accession>A0A1I2BH29</accession>
<evidence type="ECO:0000313" key="1">
    <source>
        <dbReference type="EMBL" id="SFE54490.1"/>
    </source>
</evidence>
<gene>
    <name evidence="1" type="ORF">SAMN04487819_11660</name>
</gene>
<dbReference type="EMBL" id="FOMZ01000016">
    <property type="protein sequence ID" value="SFE54490.1"/>
    <property type="molecule type" value="Genomic_DNA"/>
</dbReference>
<proteinExistence type="predicted"/>
<name>A0A1I2BH29_9ACTN</name>
<dbReference type="AlphaFoldDB" id="A0A1I2BH29"/>
<reference evidence="2" key="1">
    <citation type="submission" date="2016-10" db="EMBL/GenBank/DDBJ databases">
        <authorList>
            <person name="Varghese N."/>
            <person name="Submissions S."/>
        </authorList>
    </citation>
    <scope>NUCLEOTIDE SEQUENCE [LARGE SCALE GENOMIC DNA]</scope>
    <source>
        <strain evidence="2">DSM 45004</strain>
    </source>
</reference>
<sequence>MATISHVEPGSVASSTHQNGLIDQLNANTDDIAANNSRIITVEDRLNLYSNAGDDARYGDQISSMTRFGRSIEPLSNGYLTMVAAISPQAVTVSEVRLGVNVAADNTSGTGDFEMRFYTGPDTNTLTAVTATFTDVDAVTSNQLAVIALPSSVSLSRGQVVALGMRATGYDAAPSLTSTSPATGMQPIINPEPTVYSCFAQTTNAIGSSANMASSFWTSSNQIYWFALA</sequence>
<evidence type="ECO:0000313" key="2">
    <source>
        <dbReference type="Proteomes" id="UP000198716"/>
    </source>
</evidence>
<organism evidence="1 2">
    <name type="scientific">Actinopolyspora alba</name>
    <dbReference type="NCBI Taxonomy" id="673379"/>
    <lineage>
        <taxon>Bacteria</taxon>
        <taxon>Bacillati</taxon>
        <taxon>Actinomycetota</taxon>
        <taxon>Actinomycetes</taxon>
        <taxon>Actinopolysporales</taxon>
        <taxon>Actinopolysporaceae</taxon>
        <taxon>Actinopolyspora</taxon>
        <taxon>Actinopolyspora alba group</taxon>
    </lineage>
</organism>
<dbReference type="RefSeq" id="WP_092929209.1">
    <property type="nucleotide sequence ID" value="NZ_FOMZ01000016.1"/>
</dbReference>
<keyword evidence="2" id="KW-1185">Reference proteome</keyword>
<protein>
    <submittedName>
        <fullName evidence="1">Uncharacterized protein</fullName>
    </submittedName>
</protein>